<dbReference type="PANTHER" id="PTHR13477:SF0">
    <property type="entry name" value="LARGE RIBOSOMAL SUBUNIT PROTEIN ML49"/>
    <property type="match status" value="1"/>
</dbReference>
<comment type="caution">
    <text evidence="8">The sequence shown here is derived from an EMBL/GenBank/DDBJ whole genome shotgun (WGS) entry which is preliminary data.</text>
</comment>
<evidence type="ECO:0000256" key="5">
    <source>
        <dbReference type="ARBA" id="ARBA00023274"/>
    </source>
</evidence>
<gene>
    <name evidence="8" type="ORF">MN116_002369</name>
</gene>
<keyword evidence="3" id="KW-0689">Ribosomal protein</keyword>
<comment type="subcellular location">
    <subcellularLocation>
        <location evidence="1">Mitochondrion</location>
    </subcellularLocation>
</comment>
<dbReference type="EMBL" id="JALJAT010000001">
    <property type="protein sequence ID" value="KAK4475299.1"/>
    <property type="molecule type" value="Genomic_DNA"/>
</dbReference>
<evidence type="ECO:0000256" key="3">
    <source>
        <dbReference type="ARBA" id="ARBA00022980"/>
    </source>
</evidence>
<protein>
    <recommendedName>
        <fullName evidence="6">Large ribosomal subunit protein mL49</fullName>
    </recommendedName>
    <alternativeName>
        <fullName evidence="7">39S ribosomal protein L49, mitochondrial</fullName>
    </alternativeName>
</protein>
<dbReference type="GO" id="GO:0005762">
    <property type="term" value="C:mitochondrial large ribosomal subunit"/>
    <property type="evidence" value="ECO:0007669"/>
    <property type="project" value="TreeGrafter"/>
</dbReference>
<keyword evidence="4" id="KW-0496">Mitochondrion</keyword>
<evidence type="ECO:0000256" key="2">
    <source>
        <dbReference type="ARBA" id="ARBA00005677"/>
    </source>
</evidence>
<reference evidence="8" key="2">
    <citation type="journal article" date="2023" name="Infect Dis Poverty">
        <title>Chromosome-scale genome of the human blood fluke Schistosoma mekongi and its implications for public health.</title>
        <authorList>
            <person name="Zhou M."/>
            <person name="Xu L."/>
            <person name="Xu D."/>
            <person name="Chen W."/>
            <person name="Khan J."/>
            <person name="Hu Y."/>
            <person name="Huang H."/>
            <person name="Wei H."/>
            <person name="Zhang Y."/>
            <person name="Chusongsang P."/>
            <person name="Tanasarnprasert K."/>
            <person name="Hu X."/>
            <person name="Limpanont Y."/>
            <person name="Lv Z."/>
        </authorList>
    </citation>
    <scope>NUCLEOTIDE SEQUENCE</scope>
    <source>
        <strain evidence="8">LV_2022a</strain>
    </source>
</reference>
<reference evidence="8" key="1">
    <citation type="submission" date="2022-04" db="EMBL/GenBank/DDBJ databases">
        <authorList>
            <person name="Xu L."/>
            <person name="Lv Z."/>
        </authorList>
    </citation>
    <scope>NUCLEOTIDE SEQUENCE</scope>
    <source>
        <strain evidence="8">LV_2022a</strain>
    </source>
</reference>
<dbReference type="GO" id="GO:0006412">
    <property type="term" value="P:translation"/>
    <property type="evidence" value="ECO:0007669"/>
    <property type="project" value="InterPro"/>
</dbReference>
<sequence>MFKAFNRYVRVQWWPTLENPWVEDSLTDDDLLKRKPVDYEVRKEEYVWVEKILKKNKIPFPEDIVNPTPSGWIPPNPELSKDVPYSVRRSKNHMLPVYYKEKQRKLKERSHGTRQLTVIRHVDGDIHVSWITHKVFATRQ</sequence>
<dbReference type="Proteomes" id="UP001292079">
    <property type="component" value="Unassembled WGS sequence"/>
</dbReference>
<organism evidence="8 9">
    <name type="scientific">Schistosoma mekongi</name>
    <name type="common">Parasitic worm</name>
    <dbReference type="NCBI Taxonomy" id="38744"/>
    <lineage>
        <taxon>Eukaryota</taxon>
        <taxon>Metazoa</taxon>
        <taxon>Spiralia</taxon>
        <taxon>Lophotrochozoa</taxon>
        <taxon>Platyhelminthes</taxon>
        <taxon>Trematoda</taxon>
        <taxon>Digenea</taxon>
        <taxon>Strigeidida</taxon>
        <taxon>Schistosomatoidea</taxon>
        <taxon>Schistosomatidae</taxon>
        <taxon>Schistosoma</taxon>
    </lineage>
</organism>
<proteinExistence type="inferred from homology"/>
<evidence type="ECO:0000313" key="9">
    <source>
        <dbReference type="Proteomes" id="UP001292079"/>
    </source>
</evidence>
<dbReference type="GO" id="GO:0003735">
    <property type="term" value="F:structural constituent of ribosome"/>
    <property type="evidence" value="ECO:0007669"/>
    <property type="project" value="InterPro"/>
</dbReference>
<keyword evidence="5" id="KW-0687">Ribonucleoprotein</keyword>
<evidence type="ECO:0000256" key="6">
    <source>
        <dbReference type="ARBA" id="ARBA00035191"/>
    </source>
</evidence>
<name>A0AAE2D8M0_SCHME</name>
<dbReference type="InterPro" id="IPR007740">
    <property type="entry name" value="Ribosomal_mL49"/>
</dbReference>
<evidence type="ECO:0000256" key="1">
    <source>
        <dbReference type="ARBA" id="ARBA00004173"/>
    </source>
</evidence>
<evidence type="ECO:0000313" key="8">
    <source>
        <dbReference type="EMBL" id="KAK4475299.1"/>
    </source>
</evidence>
<evidence type="ECO:0000256" key="7">
    <source>
        <dbReference type="ARBA" id="ARBA00035545"/>
    </source>
</evidence>
<evidence type="ECO:0000256" key="4">
    <source>
        <dbReference type="ARBA" id="ARBA00023128"/>
    </source>
</evidence>
<dbReference type="Gene3D" id="3.30.780.10">
    <property type="entry name" value="SUI1-like domain"/>
    <property type="match status" value="1"/>
</dbReference>
<keyword evidence="9" id="KW-1185">Reference proteome</keyword>
<dbReference type="PANTHER" id="PTHR13477">
    <property type="entry name" value="MITOCHONDRIAL 39S RIBOSOMAL PROTEIN L49"/>
    <property type="match status" value="1"/>
</dbReference>
<dbReference type="AlphaFoldDB" id="A0AAE2D8M0"/>
<comment type="similarity">
    <text evidence="2">Belongs to the mitochondrion-specific ribosomal protein mL49 family.</text>
</comment>
<dbReference type="Pfam" id="PF05046">
    <property type="entry name" value="Img2"/>
    <property type="match status" value="1"/>
</dbReference>
<accession>A0AAE2D8M0</accession>